<dbReference type="AlphaFoldDB" id="A0A8J7GJ59"/>
<gene>
    <name evidence="2" type="ORF">IW245_003677</name>
</gene>
<keyword evidence="1" id="KW-0472">Membrane</keyword>
<evidence type="ECO:0000256" key="1">
    <source>
        <dbReference type="SAM" id="Phobius"/>
    </source>
</evidence>
<dbReference type="EMBL" id="JADOUF010000001">
    <property type="protein sequence ID" value="MBG6137483.1"/>
    <property type="molecule type" value="Genomic_DNA"/>
</dbReference>
<keyword evidence="1" id="KW-0812">Transmembrane</keyword>
<comment type="caution">
    <text evidence="2">The sequence shown here is derived from an EMBL/GenBank/DDBJ whole genome shotgun (WGS) entry which is preliminary data.</text>
</comment>
<keyword evidence="3" id="KW-1185">Reference proteome</keyword>
<dbReference type="RefSeq" id="WP_197004345.1">
    <property type="nucleotide sequence ID" value="NZ_BONS01000020.1"/>
</dbReference>
<dbReference type="Proteomes" id="UP000622552">
    <property type="component" value="Unassembled WGS sequence"/>
</dbReference>
<feature type="transmembrane region" description="Helical" evidence="1">
    <location>
        <begin position="34"/>
        <end position="54"/>
    </location>
</feature>
<proteinExistence type="predicted"/>
<accession>A0A8J7GJ59</accession>
<evidence type="ECO:0000313" key="2">
    <source>
        <dbReference type="EMBL" id="MBG6137483.1"/>
    </source>
</evidence>
<organism evidence="2 3">
    <name type="scientific">Longispora fulva</name>
    <dbReference type="NCBI Taxonomy" id="619741"/>
    <lineage>
        <taxon>Bacteria</taxon>
        <taxon>Bacillati</taxon>
        <taxon>Actinomycetota</taxon>
        <taxon>Actinomycetes</taxon>
        <taxon>Micromonosporales</taxon>
        <taxon>Micromonosporaceae</taxon>
        <taxon>Longispora</taxon>
    </lineage>
</organism>
<keyword evidence="1" id="KW-1133">Transmembrane helix</keyword>
<sequence length="55" mass="5799">MRTIALLALAGIVVVILGRGTHAWLGLWRTYAKTGLILAGLLLAALVRLGAIPLH</sequence>
<reference evidence="2" key="1">
    <citation type="submission" date="2020-11" db="EMBL/GenBank/DDBJ databases">
        <title>Sequencing the genomes of 1000 actinobacteria strains.</title>
        <authorList>
            <person name="Klenk H.-P."/>
        </authorList>
    </citation>
    <scope>NUCLEOTIDE SEQUENCE</scope>
    <source>
        <strain evidence="2">DSM 45356</strain>
    </source>
</reference>
<name>A0A8J7GJ59_9ACTN</name>
<evidence type="ECO:0000313" key="3">
    <source>
        <dbReference type="Proteomes" id="UP000622552"/>
    </source>
</evidence>
<protein>
    <submittedName>
        <fullName evidence="2">Uncharacterized protein</fullName>
    </submittedName>
</protein>